<reference evidence="1 2" key="1">
    <citation type="submission" date="2015-10" db="EMBL/GenBank/DDBJ databases">
        <title>Pseudomonas putida clinical strains.</title>
        <authorList>
            <person name="Molina L."/>
            <person name="Udaondo Z."/>
        </authorList>
    </citation>
    <scope>NUCLEOTIDE SEQUENCE [LARGE SCALE GENOMIC DNA]</scope>
    <source>
        <strain evidence="1 2">HB13667</strain>
    </source>
</reference>
<gene>
    <name evidence="1" type="ORF">HB13667_26450</name>
</gene>
<proteinExistence type="predicted"/>
<evidence type="ECO:0000313" key="1">
    <source>
        <dbReference type="EMBL" id="KPM59009.1"/>
    </source>
</evidence>
<name>A0A0P7D121_PSEPU</name>
<organism evidence="1 2">
    <name type="scientific">Pseudomonas putida</name>
    <name type="common">Arthrobacter siderocapsulatus</name>
    <dbReference type="NCBI Taxonomy" id="303"/>
    <lineage>
        <taxon>Bacteria</taxon>
        <taxon>Pseudomonadati</taxon>
        <taxon>Pseudomonadota</taxon>
        <taxon>Gammaproteobacteria</taxon>
        <taxon>Pseudomonadales</taxon>
        <taxon>Pseudomonadaceae</taxon>
        <taxon>Pseudomonas</taxon>
    </lineage>
</organism>
<dbReference type="EMBL" id="LKKS01000134">
    <property type="protein sequence ID" value="KPM59009.1"/>
    <property type="molecule type" value="Genomic_DNA"/>
</dbReference>
<dbReference type="Proteomes" id="UP000050437">
    <property type="component" value="Unassembled WGS sequence"/>
</dbReference>
<sequence>MTTEQYLLERFGPLMSIVDIAAILGRSPEGVRVALYSNTEISKRLKPTMLKIGRRVYFRTLQVKEVLSLDGERGSAIP</sequence>
<comment type="caution">
    <text evidence="1">The sequence shown here is derived from an EMBL/GenBank/DDBJ whole genome shotgun (WGS) entry which is preliminary data.</text>
</comment>
<dbReference type="AlphaFoldDB" id="A0A0P7D121"/>
<evidence type="ECO:0000313" key="2">
    <source>
        <dbReference type="Proteomes" id="UP000050437"/>
    </source>
</evidence>
<accession>A0A0P7D121</accession>
<protein>
    <submittedName>
        <fullName evidence="1">Plasmid-related protein</fullName>
    </submittedName>
</protein>